<comment type="caution">
    <text evidence="6">The sequence shown here is derived from an EMBL/GenBank/DDBJ whole genome shotgun (WGS) entry which is preliminary data.</text>
</comment>
<dbReference type="Gene3D" id="1.10.10.10">
    <property type="entry name" value="Winged helix-like DNA-binding domain superfamily/Winged helix DNA-binding domain"/>
    <property type="match status" value="2"/>
</dbReference>
<gene>
    <name evidence="6" type="primary">scpB</name>
    <name evidence="6" type="ORF">FYJ74_00480</name>
</gene>
<dbReference type="GO" id="GO:0051304">
    <property type="term" value="P:chromosome separation"/>
    <property type="evidence" value="ECO:0007669"/>
    <property type="project" value="InterPro"/>
</dbReference>
<keyword evidence="4" id="KW-0131">Cell cycle</keyword>
<dbReference type="Pfam" id="PF04079">
    <property type="entry name" value="SMC_ScpB"/>
    <property type="match status" value="1"/>
</dbReference>
<protein>
    <submittedName>
        <fullName evidence="6">SMC-Scp complex subunit ScpB</fullName>
    </submittedName>
</protein>
<keyword evidence="2" id="KW-0132">Cell division</keyword>
<evidence type="ECO:0000313" key="7">
    <source>
        <dbReference type="Proteomes" id="UP000473699"/>
    </source>
</evidence>
<dbReference type="SUPFAM" id="SSF46785">
    <property type="entry name" value="Winged helix' DNA-binding domain"/>
    <property type="match status" value="2"/>
</dbReference>
<dbReference type="NCBIfam" id="TIGR00281">
    <property type="entry name" value="SMC-Scp complex subunit ScpB"/>
    <property type="match status" value="1"/>
</dbReference>
<dbReference type="GO" id="GO:0051301">
    <property type="term" value="P:cell division"/>
    <property type="evidence" value="ECO:0007669"/>
    <property type="project" value="UniProtKB-KW"/>
</dbReference>
<evidence type="ECO:0000256" key="2">
    <source>
        <dbReference type="ARBA" id="ARBA00022618"/>
    </source>
</evidence>
<sequence>MSSSRQEEPENLLLRQIEAILFVASDGASVSEISLATGRPAASVRKALTQLSESYALSHGLEVVELGGKWFMTTADDLSETMDKFRAADESERVRLTRASLETLAVIAYSQPVTRSEIEAIRGVRCDRVIDTLLGYGLARIAGRRKSTGSPLLYRTTTKFLEIFGLGAISDLPTIDELEELKRHRPETENPSAGLATVPETESEAAEDEAE</sequence>
<dbReference type="Proteomes" id="UP000473699">
    <property type="component" value="Unassembled WGS sequence"/>
</dbReference>
<reference evidence="6 7" key="1">
    <citation type="submission" date="2019-08" db="EMBL/GenBank/DDBJ databases">
        <title>In-depth cultivation of the pig gut microbiome towards novel bacterial diversity and tailored functional studies.</title>
        <authorList>
            <person name="Wylensek D."/>
            <person name="Hitch T.C.A."/>
            <person name="Clavel T."/>
        </authorList>
    </citation>
    <scope>NUCLEOTIDE SEQUENCE [LARGE SCALE GENOMIC DNA]</scope>
    <source>
        <strain evidence="6 7">SM-530-WT-4B</strain>
    </source>
</reference>
<dbReference type="InterPro" id="IPR036388">
    <property type="entry name" value="WH-like_DNA-bd_sf"/>
</dbReference>
<evidence type="ECO:0000256" key="5">
    <source>
        <dbReference type="SAM" id="MobiDB-lite"/>
    </source>
</evidence>
<proteinExistence type="predicted"/>
<organism evidence="6 7">
    <name type="scientific">Pyramidobacter porci</name>
    <dbReference type="NCBI Taxonomy" id="2605789"/>
    <lineage>
        <taxon>Bacteria</taxon>
        <taxon>Thermotogati</taxon>
        <taxon>Synergistota</taxon>
        <taxon>Synergistia</taxon>
        <taxon>Synergistales</taxon>
        <taxon>Dethiosulfovibrionaceae</taxon>
        <taxon>Pyramidobacter</taxon>
    </lineage>
</organism>
<evidence type="ECO:0000256" key="1">
    <source>
        <dbReference type="ARBA" id="ARBA00022490"/>
    </source>
</evidence>
<dbReference type="PANTHER" id="PTHR34298">
    <property type="entry name" value="SEGREGATION AND CONDENSATION PROTEIN B"/>
    <property type="match status" value="1"/>
</dbReference>
<dbReference type="PANTHER" id="PTHR34298:SF2">
    <property type="entry name" value="SEGREGATION AND CONDENSATION PROTEIN B"/>
    <property type="match status" value="1"/>
</dbReference>
<keyword evidence="7" id="KW-1185">Reference proteome</keyword>
<dbReference type="RefSeq" id="WP_154527675.1">
    <property type="nucleotide sequence ID" value="NZ_VUNH01000001.1"/>
</dbReference>
<dbReference type="InterPro" id="IPR005234">
    <property type="entry name" value="ScpB_csome_segregation"/>
</dbReference>
<feature type="region of interest" description="Disordered" evidence="5">
    <location>
        <begin position="181"/>
        <end position="211"/>
    </location>
</feature>
<evidence type="ECO:0000256" key="4">
    <source>
        <dbReference type="ARBA" id="ARBA00023306"/>
    </source>
</evidence>
<dbReference type="PIRSF" id="PIRSF019345">
    <property type="entry name" value="ScpB"/>
    <property type="match status" value="1"/>
</dbReference>
<keyword evidence="1" id="KW-0963">Cytoplasm</keyword>
<name>A0A6L5Y8B6_9BACT</name>
<keyword evidence="3" id="KW-0159">Chromosome partition</keyword>
<evidence type="ECO:0000256" key="3">
    <source>
        <dbReference type="ARBA" id="ARBA00022829"/>
    </source>
</evidence>
<accession>A0A6L5Y8B6</accession>
<evidence type="ECO:0000313" key="6">
    <source>
        <dbReference type="EMBL" id="MST54534.1"/>
    </source>
</evidence>
<feature type="compositionally biased region" description="Acidic residues" evidence="5">
    <location>
        <begin position="201"/>
        <end position="211"/>
    </location>
</feature>
<dbReference type="InterPro" id="IPR036390">
    <property type="entry name" value="WH_DNA-bd_sf"/>
</dbReference>
<dbReference type="AlphaFoldDB" id="A0A6L5Y8B6"/>
<dbReference type="EMBL" id="VUNH01000001">
    <property type="protein sequence ID" value="MST54534.1"/>
    <property type="molecule type" value="Genomic_DNA"/>
</dbReference>